<comment type="caution">
    <text evidence="1">The sequence shown here is derived from an EMBL/GenBank/DDBJ whole genome shotgun (WGS) entry which is preliminary data.</text>
</comment>
<sequence>MSKQGKIIGAFGLPGSGKSSTTKEISKLLNITAFLEPEECEWGKAVKNREVIGSFTSMMWFRSVRVPYYYEADQIRKSGDLSIIDSCYDKLFYLYHKDEGLKWLYTEEDDYYDEIVSIARKDYSLLPDFDIIIFLKNSESVWREFIKQRNRVIDNEDDFKESFVLQDSMIDAVQKYCSANDCKLIIHEQSFSHPKVEAEKIVGILNAYL</sequence>
<reference evidence="1" key="1">
    <citation type="submission" date="2023-07" db="EMBL/GenBank/DDBJ databases">
        <title>Genomic Encyclopedia of Type Strains, Phase IV (KMG-IV): sequencing the most valuable type-strain genomes for metagenomic binning, comparative biology and taxonomic classification.</title>
        <authorList>
            <person name="Goeker M."/>
        </authorList>
    </citation>
    <scope>NUCLEOTIDE SEQUENCE</scope>
    <source>
        <strain evidence="1">DSM 26174</strain>
    </source>
</reference>
<name>A0AAE3XNA0_9BACT</name>
<dbReference type="AlphaFoldDB" id="A0AAE3XNA0"/>
<evidence type="ECO:0000313" key="2">
    <source>
        <dbReference type="Proteomes" id="UP001185092"/>
    </source>
</evidence>
<dbReference type="EMBL" id="JAVDQD010000002">
    <property type="protein sequence ID" value="MDR6238861.1"/>
    <property type="molecule type" value="Genomic_DNA"/>
</dbReference>
<keyword evidence="1" id="KW-0808">Transferase</keyword>
<keyword evidence="1" id="KW-0418">Kinase</keyword>
<keyword evidence="2" id="KW-1185">Reference proteome</keyword>
<dbReference type="Proteomes" id="UP001185092">
    <property type="component" value="Unassembled WGS sequence"/>
</dbReference>
<dbReference type="SUPFAM" id="SSF52540">
    <property type="entry name" value="P-loop containing nucleoside triphosphate hydrolases"/>
    <property type="match status" value="1"/>
</dbReference>
<evidence type="ECO:0000313" key="1">
    <source>
        <dbReference type="EMBL" id="MDR6238861.1"/>
    </source>
</evidence>
<dbReference type="GO" id="GO:0016301">
    <property type="term" value="F:kinase activity"/>
    <property type="evidence" value="ECO:0007669"/>
    <property type="project" value="UniProtKB-KW"/>
</dbReference>
<dbReference type="Gene3D" id="3.40.50.300">
    <property type="entry name" value="P-loop containing nucleotide triphosphate hydrolases"/>
    <property type="match status" value="1"/>
</dbReference>
<proteinExistence type="predicted"/>
<gene>
    <name evidence="1" type="ORF">HNQ88_001898</name>
</gene>
<organism evidence="1 2">
    <name type="scientific">Aureibacter tunicatorum</name>
    <dbReference type="NCBI Taxonomy" id="866807"/>
    <lineage>
        <taxon>Bacteria</taxon>
        <taxon>Pseudomonadati</taxon>
        <taxon>Bacteroidota</taxon>
        <taxon>Cytophagia</taxon>
        <taxon>Cytophagales</taxon>
        <taxon>Persicobacteraceae</taxon>
        <taxon>Aureibacter</taxon>
    </lineage>
</organism>
<dbReference type="InterPro" id="IPR027417">
    <property type="entry name" value="P-loop_NTPase"/>
</dbReference>
<protein>
    <submittedName>
        <fullName evidence="1">Deoxyadenosine/deoxycytidine kinase</fullName>
    </submittedName>
</protein>
<accession>A0AAE3XNA0</accession>
<dbReference type="RefSeq" id="WP_309938366.1">
    <property type="nucleotide sequence ID" value="NZ_JAVDQD010000002.1"/>
</dbReference>